<dbReference type="SMART" id="SM00382">
    <property type="entry name" value="AAA"/>
    <property type="match status" value="1"/>
</dbReference>
<dbReference type="InterPro" id="IPR006321">
    <property type="entry name" value="PilT/PilU"/>
</dbReference>
<dbReference type="CDD" id="cd01131">
    <property type="entry name" value="PilT"/>
    <property type="match status" value="1"/>
</dbReference>
<dbReference type="EMBL" id="JAMXLR010000015">
    <property type="protein sequence ID" value="MCO6042914.1"/>
    <property type="molecule type" value="Genomic_DNA"/>
</dbReference>
<dbReference type="Gene3D" id="3.40.50.300">
    <property type="entry name" value="P-loop containing nucleotide triphosphate hydrolases"/>
    <property type="match status" value="1"/>
</dbReference>
<comment type="similarity">
    <text evidence="1">Belongs to the GSP E family.</text>
</comment>
<comment type="caution">
    <text evidence="3">The sequence shown here is derived from an EMBL/GenBank/DDBJ whole genome shotgun (WGS) entry which is preliminary data.</text>
</comment>
<dbReference type="InterPro" id="IPR027417">
    <property type="entry name" value="P-loop_NTPase"/>
</dbReference>
<dbReference type="NCBIfam" id="TIGR01420">
    <property type="entry name" value="pilT_fam"/>
    <property type="match status" value="1"/>
</dbReference>
<evidence type="ECO:0000313" key="4">
    <source>
        <dbReference type="Proteomes" id="UP001155241"/>
    </source>
</evidence>
<keyword evidence="4" id="KW-1185">Reference proteome</keyword>
<evidence type="ECO:0000256" key="1">
    <source>
        <dbReference type="ARBA" id="ARBA00006611"/>
    </source>
</evidence>
<dbReference type="PANTHER" id="PTHR30486:SF16">
    <property type="entry name" value="TWITCHING MOTILITY PROTEIN PILT"/>
    <property type="match status" value="1"/>
</dbReference>
<proteinExistence type="inferred from homology"/>
<dbReference type="GO" id="GO:0005524">
    <property type="term" value="F:ATP binding"/>
    <property type="evidence" value="ECO:0007669"/>
    <property type="project" value="InterPro"/>
</dbReference>
<dbReference type="PROSITE" id="PS00662">
    <property type="entry name" value="T2SP_E"/>
    <property type="match status" value="1"/>
</dbReference>
<dbReference type="InterPro" id="IPR050921">
    <property type="entry name" value="T4SS_GSP_E_ATPase"/>
</dbReference>
<dbReference type="InterPro" id="IPR001482">
    <property type="entry name" value="T2SS/T4SS_dom"/>
</dbReference>
<dbReference type="SUPFAM" id="SSF52540">
    <property type="entry name" value="P-loop containing nucleoside triphosphate hydrolases"/>
    <property type="match status" value="1"/>
</dbReference>
<reference evidence="3" key="1">
    <citation type="submission" date="2022-06" db="EMBL/GenBank/DDBJ databases">
        <title>Aeoliella straminimaris, a novel planctomycete from sediments.</title>
        <authorList>
            <person name="Vitorino I.R."/>
            <person name="Lage O.M."/>
        </authorList>
    </citation>
    <scope>NUCLEOTIDE SEQUENCE</scope>
    <source>
        <strain evidence="3">ICT_H6.2</strain>
    </source>
</reference>
<dbReference type="Pfam" id="PF00437">
    <property type="entry name" value="T2SSE"/>
    <property type="match status" value="1"/>
</dbReference>
<accession>A0A9X2JHH5</accession>
<dbReference type="Gene3D" id="3.30.450.90">
    <property type="match status" value="1"/>
</dbReference>
<organism evidence="3 4">
    <name type="scientific">Aeoliella straminimaris</name>
    <dbReference type="NCBI Taxonomy" id="2954799"/>
    <lineage>
        <taxon>Bacteria</taxon>
        <taxon>Pseudomonadati</taxon>
        <taxon>Planctomycetota</taxon>
        <taxon>Planctomycetia</taxon>
        <taxon>Pirellulales</taxon>
        <taxon>Lacipirellulaceae</taxon>
        <taxon>Aeoliella</taxon>
    </lineage>
</organism>
<dbReference type="InterPro" id="IPR003593">
    <property type="entry name" value="AAA+_ATPase"/>
</dbReference>
<protein>
    <submittedName>
        <fullName evidence="3">PilT/PilU family type 4a pilus ATPase</fullName>
    </submittedName>
</protein>
<feature type="domain" description="Bacterial type II secretion system protein E" evidence="2">
    <location>
        <begin position="236"/>
        <end position="250"/>
    </location>
</feature>
<dbReference type="GO" id="GO:0016887">
    <property type="term" value="F:ATP hydrolysis activity"/>
    <property type="evidence" value="ECO:0007669"/>
    <property type="project" value="InterPro"/>
</dbReference>
<dbReference type="AlphaFoldDB" id="A0A9X2JHH5"/>
<gene>
    <name evidence="3" type="ORF">NG895_03240</name>
</gene>
<sequence>MINSPPPRFHEWMMPANNAAVPSGGEVAGVDQTFEQTRPRRGSEEIDAFLRGVIKTGASDLHLKAGQSPRLRIGGRLRKVDQEAAPSEEFEARVLSLLSDEERQTLLREGSVDMAYDLGGEARFRVNVYQQETGLSLAARLVPREIPSFDQLNLPPIIARTADMTRGLVLVAGTTGSGKSSTIAALLERINRTRHDHIVTIEDPIEFLYECKDSLVDQREVGINVPSFDLALRALLREDPDVVLIGEMRDAETFRAALQAADTGHLVFTTVHASNAAQSISRLINMFPLDEQPMIRQSLVLSLKAVISQMLLPSCAEGIERVPAVEILISTPIVRKLISEGEEDELGDVIRSGEEGMLGYAECLVDLCNKGMIDREVALHAAPNKEMFQRLLMGIKTSGVHYFGG</sequence>
<name>A0A9X2JHH5_9BACT</name>
<evidence type="ECO:0000259" key="2">
    <source>
        <dbReference type="PROSITE" id="PS00662"/>
    </source>
</evidence>
<dbReference type="Proteomes" id="UP001155241">
    <property type="component" value="Unassembled WGS sequence"/>
</dbReference>
<evidence type="ECO:0000313" key="3">
    <source>
        <dbReference type="EMBL" id="MCO6042914.1"/>
    </source>
</evidence>
<dbReference type="PANTHER" id="PTHR30486">
    <property type="entry name" value="TWITCHING MOTILITY PROTEIN PILT"/>
    <property type="match status" value="1"/>
</dbReference>